<evidence type="ECO:0000313" key="3">
    <source>
        <dbReference type="Proteomes" id="UP000054359"/>
    </source>
</evidence>
<feature type="compositionally biased region" description="Basic and acidic residues" evidence="1">
    <location>
        <begin position="1"/>
        <end position="21"/>
    </location>
</feature>
<name>A0A087TJ09_STEMI</name>
<protein>
    <submittedName>
        <fullName evidence="2">Uncharacterized protein</fullName>
    </submittedName>
</protein>
<feature type="non-terminal residue" evidence="2">
    <location>
        <position position="78"/>
    </location>
</feature>
<feature type="region of interest" description="Disordered" evidence="1">
    <location>
        <begin position="1"/>
        <end position="28"/>
    </location>
</feature>
<sequence>MMAKLRSKDERCKAFKEEKTSSIEQSRQLAQAASDLRDLIRQRLDKDSFVKRSQQAALESRLLSIEPRISRSKENPEE</sequence>
<accession>A0A087TJ09</accession>
<gene>
    <name evidence="2" type="ORF">X975_23706</name>
</gene>
<dbReference type="Proteomes" id="UP000054359">
    <property type="component" value="Unassembled WGS sequence"/>
</dbReference>
<evidence type="ECO:0000313" key="2">
    <source>
        <dbReference type="EMBL" id="KFM65098.1"/>
    </source>
</evidence>
<dbReference type="EMBL" id="KK115425">
    <property type="protein sequence ID" value="KFM65098.1"/>
    <property type="molecule type" value="Genomic_DNA"/>
</dbReference>
<organism evidence="2 3">
    <name type="scientific">Stegodyphus mimosarum</name>
    <name type="common">African social velvet spider</name>
    <dbReference type="NCBI Taxonomy" id="407821"/>
    <lineage>
        <taxon>Eukaryota</taxon>
        <taxon>Metazoa</taxon>
        <taxon>Ecdysozoa</taxon>
        <taxon>Arthropoda</taxon>
        <taxon>Chelicerata</taxon>
        <taxon>Arachnida</taxon>
        <taxon>Araneae</taxon>
        <taxon>Araneomorphae</taxon>
        <taxon>Entelegynae</taxon>
        <taxon>Eresoidea</taxon>
        <taxon>Eresidae</taxon>
        <taxon>Stegodyphus</taxon>
    </lineage>
</organism>
<reference evidence="2 3" key="1">
    <citation type="submission" date="2013-11" db="EMBL/GenBank/DDBJ databases">
        <title>Genome sequencing of Stegodyphus mimosarum.</title>
        <authorList>
            <person name="Bechsgaard J."/>
        </authorList>
    </citation>
    <scope>NUCLEOTIDE SEQUENCE [LARGE SCALE GENOMIC DNA]</scope>
</reference>
<dbReference type="OrthoDB" id="200110at2759"/>
<proteinExistence type="predicted"/>
<keyword evidence="3" id="KW-1185">Reference proteome</keyword>
<dbReference type="AlphaFoldDB" id="A0A087TJ09"/>
<evidence type="ECO:0000256" key="1">
    <source>
        <dbReference type="SAM" id="MobiDB-lite"/>
    </source>
</evidence>